<protein>
    <recommendedName>
        <fullName evidence="2">KANSL3 helical domain-containing protein</fullName>
    </recommendedName>
</protein>
<feature type="compositionally biased region" description="Low complexity" evidence="1">
    <location>
        <begin position="1148"/>
        <end position="1174"/>
    </location>
</feature>
<evidence type="ECO:0000256" key="1">
    <source>
        <dbReference type="SAM" id="MobiDB-lite"/>
    </source>
</evidence>
<feature type="compositionally biased region" description="Low complexity" evidence="1">
    <location>
        <begin position="891"/>
        <end position="904"/>
    </location>
</feature>
<feature type="domain" description="KANSL3 helical" evidence="2">
    <location>
        <begin position="108"/>
        <end position="234"/>
    </location>
</feature>
<dbReference type="AlphaFoldDB" id="A0AAE1DE40"/>
<feature type="region of interest" description="Disordered" evidence="1">
    <location>
        <begin position="476"/>
        <end position="506"/>
    </location>
</feature>
<evidence type="ECO:0000313" key="3">
    <source>
        <dbReference type="EMBL" id="KAK3766033.1"/>
    </source>
</evidence>
<dbReference type="PANTHER" id="PTHR13136:SF16">
    <property type="entry name" value="KAT8 REGULATORY NSL COMPLEX SUBUNIT 3"/>
    <property type="match status" value="1"/>
</dbReference>
<feature type="compositionally biased region" description="Polar residues" evidence="1">
    <location>
        <begin position="905"/>
        <end position="916"/>
    </location>
</feature>
<feature type="compositionally biased region" description="Polar residues" evidence="1">
    <location>
        <begin position="1175"/>
        <end position="1189"/>
    </location>
</feature>
<keyword evidence="4" id="KW-1185">Reference proteome</keyword>
<dbReference type="InterPro" id="IPR026555">
    <property type="entry name" value="NSL3/Tex30"/>
</dbReference>
<dbReference type="SUPFAM" id="SSF53474">
    <property type="entry name" value="alpha/beta-Hydrolases"/>
    <property type="match status" value="1"/>
</dbReference>
<feature type="region of interest" description="Disordered" evidence="1">
    <location>
        <begin position="995"/>
        <end position="1024"/>
    </location>
</feature>
<feature type="compositionally biased region" description="Polar residues" evidence="1">
    <location>
        <begin position="495"/>
        <end position="505"/>
    </location>
</feature>
<feature type="compositionally biased region" description="Low complexity" evidence="1">
    <location>
        <begin position="699"/>
        <end position="713"/>
    </location>
</feature>
<dbReference type="GO" id="GO:0044545">
    <property type="term" value="C:NSL complex"/>
    <property type="evidence" value="ECO:0007669"/>
    <property type="project" value="TreeGrafter"/>
</dbReference>
<gene>
    <name evidence="3" type="ORF">RRG08_002274</name>
</gene>
<evidence type="ECO:0000259" key="2">
    <source>
        <dbReference type="Pfam" id="PF23154"/>
    </source>
</evidence>
<dbReference type="PANTHER" id="PTHR13136">
    <property type="entry name" value="TESTIS DEVELOPMENT PROTEIN PRTD"/>
    <property type="match status" value="1"/>
</dbReference>
<feature type="region of interest" description="Disordered" evidence="1">
    <location>
        <begin position="1132"/>
        <end position="1216"/>
    </location>
</feature>
<dbReference type="Pfam" id="PF23154">
    <property type="entry name" value="KANSL3_1st"/>
    <property type="match status" value="1"/>
</dbReference>
<comment type="caution">
    <text evidence="3">The sequence shown here is derived from an EMBL/GenBank/DDBJ whole genome shotgun (WGS) entry which is preliminary data.</text>
</comment>
<dbReference type="InterPro" id="IPR029058">
    <property type="entry name" value="AB_hydrolase_fold"/>
</dbReference>
<organism evidence="3 4">
    <name type="scientific">Elysia crispata</name>
    <name type="common">lettuce slug</name>
    <dbReference type="NCBI Taxonomy" id="231223"/>
    <lineage>
        <taxon>Eukaryota</taxon>
        <taxon>Metazoa</taxon>
        <taxon>Spiralia</taxon>
        <taxon>Lophotrochozoa</taxon>
        <taxon>Mollusca</taxon>
        <taxon>Gastropoda</taxon>
        <taxon>Heterobranchia</taxon>
        <taxon>Euthyneura</taxon>
        <taxon>Panpulmonata</taxon>
        <taxon>Sacoglossa</taxon>
        <taxon>Placobranchoidea</taxon>
        <taxon>Plakobranchidae</taxon>
        <taxon>Elysia</taxon>
    </lineage>
</organism>
<proteinExistence type="predicted"/>
<evidence type="ECO:0000313" key="4">
    <source>
        <dbReference type="Proteomes" id="UP001283361"/>
    </source>
</evidence>
<reference evidence="3" key="1">
    <citation type="journal article" date="2023" name="G3 (Bethesda)">
        <title>A reference genome for the long-term kleptoplast-retaining sea slug Elysia crispata morphotype clarki.</title>
        <authorList>
            <person name="Eastman K.E."/>
            <person name="Pendleton A.L."/>
            <person name="Shaikh M.A."/>
            <person name="Suttiyut T."/>
            <person name="Ogas R."/>
            <person name="Tomko P."/>
            <person name="Gavelis G."/>
            <person name="Widhalm J.R."/>
            <person name="Wisecaver J.H."/>
        </authorList>
    </citation>
    <scope>NUCLEOTIDE SEQUENCE</scope>
    <source>
        <strain evidence="3">ECLA1</strain>
    </source>
</reference>
<dbReference type="InterPro" id="IPR056519">
    <property type="entry name" value="KANSL3_1st"/>
</dbReference>
<feature type="region of interest" description="Disordered" evidence="1">
    <location>
        <begin position="888"/>
        <end position="916"/>
    </location>
</feature>
<feature type="region of interest" description="Disordered" evidence="1">
    <location>
        <begin position="671"/>
        <end position="713"/>
    </location>
</feature>
<name>A0AAE1DE40_9GAST</name>
<accession>A0AAE1DE40</accession>
<feature type="compositionally biased region" description="Polar residues" evidence="1">
    <location>
        <begin position="1132"/>
        <end position="1147"/>
    </location>
</feature>
<dbReference type="GO" id="GO:0045944">
    <property type="term" value="P:positive regulation of transcription by RNA polymerase II"/>
    <property type="evidence" value="ECO:0007669"/>
    <property type="project" value="TreeGrafter"/>
</dbReference>
<sequence>MAASKESIPTPTQRFMAFSQRMSNDFNVVGIDHCYAKPWSSHPDASNARPLQMLFVEKFLRQPPIDQPRTEDELVDVDGEETSPPALYDVSKARAMMSDCDRHASLLRPDFSDSKEDWEDHFASVRTAWTVQQNRIFAKVMKVLQSDRLARLSIVDTKNEPVQRRLQIDKASKRIRFVFGNIGWDKMLILWLHNLLLDKLRGQLLTSYLEVLQKLKAKIPSLIDRLIEGTSSNQGTLASESLAGLLKRNWDPVTPSINQQKLKKLPDNPLLLLIPGAPMPPNFMVNKRHKFWQNQLASMGKVINVVPINSNPNKSVVNCVESMVATTRSKILEMKGHFPGRLIVLIGWNVGSIVALHVSLLEAVHAVVCLGFPTMGVSGSRGEVDDPIYNCKTPTFFVVGQHASATSLDCLEDIREKLRVETGLLLVGGADDQLRMSRSKKRISGLTQAMVDRCIMEEMFEFLGNTLFQVMVQPDNTDETEVTKKQAKKRKPKDLSSTAGSQTVDSLVKPPKKIRPMKMANVGTPAFTGHALVSGKRGTARKKHGKISADVRGTGQKPYLHLTLPVITSTSGEKLTASTLSEAAAIASAPELSTLLQSIKTTSEQALASTAKSTSGPFISSKISSSAATSLLASSTSCAPTTTALTLTKFLASSSFLKSVPSSDLALEDPAAALDSKSNSDPLSDIDPEELSGKEDSPVKSQSKQVQQPQLAQQPQILIRTGLSSAPFSIPLTFSMASKVLKSGTTMKLTSSTSGSDQIQQMLTTTSKGNVPAPISKSIQISESSSALGPSTNTMPVNSEALISLNRICQPSSGSAKSGSLISISDMPKASVINIGNDTVYLKENPPSKTSAPGTVSIDLGQIASGNSSSAVKLQSSRISLIPSVKHIPPSVSSSSSSSSLSSSPERAQLSSPVPFSRGNIQVTALSKPQPRFAVSSPGVHLSNITTSTQVSAPTTVQTSSRFGLSGLRGSQLLSTLSSSTGVIRFKLTSQTEGNNADGKQFFQSSDETDGNVEPDKQTSDPFVKSSKLPAFIDLTEDSRSNSKKGKKTVTALSGSQTLSLLSLKGTGKNILSNCILSGDSSLTKQSPVQMKIGSLDTQLSSHQKFSPKANMKITSSNPQSVANIPVVIQESQTAVQDKDSASQTENPNSPLSLSPLSSSPLPSHSLKSLTSPSIQSHVMKSNKSSISYTAKPKPVLTSVASTRTRRIKVPKQYDL</sequence>
<dbReference type="Proteomes" id="UP001283361">
    <property type="component" value="Unassembled WGS sequence"/>
</dbReference>
<dbReference type="EMBL" id="JAWDGP010004263">
    <property type="protein sequence ID" value="KAK3766033.1"/>
    <property type="molecule type" value="Genomic_DNA"/>
</dbReference>